<comment type="similarity">
    <text evidence="5">Belongs to the queuine tRNA-ribosyltransferase family. QTRT2 subfamily.</text>
</comment>
<feature type="domain" description="tRNA-guanine(15) transglycosylase-like" evidence="7">
    <location>
        <begin position="30"/>
        <end position="402"/>
    </location>
</feature>
<proteinExistence type="inferred from homology"/>
<dbReference type="InterPro" id="IPR050852">
    <property type="entry name" value="Queuine_tRNA-ribosyltrfase"/>
</dbReference>
<dbReference type="HAMAP" id="MF_03043">
    <property type="entry name" value="QTRT2"/>
    <property type="match status" value="1"/>
</dbReference>
<reference evidence="8 9" key="1">
    <citation type="journal article" date="2015" name="Genome Announc.">
        <title>Draft Genome Sequence and Gene Annotation of the Entomopathogenic Fungus Verticillium hemipterigenum.</title>
        <authorList>
            <person name="Horn F."/>
            <person name="Habel A."/>
            <person name="Scharf D.H."/>
            <person name="Dworschak J."/>
            <person name="Brakhage A.A."/>
            <person name="Guthke R."/>
            <person name="Hertweck C."/>
            <person name="Linde J."/>
        </authorList>
    </citation>
    <scope>NUCLEOTIDE SEQUENCE [LARGE SCALE GENOMIC DNA]</scope>
</reference>
<dbReference type="Pfam" id="PF01702">
    <property type="entry name" value="TGT"/>
    <property type="match status" value="1"/>
</dbReference>
<dbReference type="OrthoDB" id="27601at2759"/>
<feature type="compositionally biased region" description="Basic and acidic residues" evidence="6">
    <location>
        <begin position="409"/>
        <end position="445"/>
    </location>
</feature>
<organism evidence="8 9">
    <name type="scientific">[Torrubiella] hemipterigena</name>
    <dbReference type="NCBI Taxonomy" id="1531966"/>
    <lineage>
        <taxon>Eukaryota</taxon>
        <taxon>Fungi</taxon>
        <taxon>Dikarya</taxon>
        <taxon>Ascomycota</taxon>
        <taxon>Pezizomycotina</taxon>
        <taxon>Sordariomycetes</taxon>
        <taxon>Hypocreomycetidae</taxon>
        <taxon>Hypocreales</taxon>
        <taxon>Clavicipitaceae</taxon>
        <taxon>Clavicipitaceae incertae sedis</taxon>
        <taxon>'Torrubiella' clade</taxon>
    </lineage>
</organism>
<accession>A0A0A1SLT9</accession>
<keyword evidence="9" id="KW-1185">Reference proteome</keyword>
<comment type="function">
    <text evidence="5">Non-catalytic subunit of the queuine tRNA-ribosyltransferase (TGT) that catalyzes the base-exchange of a guanine (G) residue with queuine (Q) at position 34 (anticodon wobble position) in tRNAs with GU(N) anticodons (tRNA-Asp, -Asn, -His and -Tyr), resulting in the hypermodified nucleoside queuosine (7-(((4,5-cis-dihydroxy-2-cyclopenten-1-yl)amino)methyl)-7-deazaguanosine).</text>
</comment>
<gene>
    <name evidence="8" type="ORF">VHEMI01397</name>
</gene>
<evidence type="ECO:0000256" key="2">
    <source>
        <dbReference type="ARBA" id="ARBA00022694"/>
    </source>
</evidence>
<name>A0A0A1SLT9_9HYPO</name>
<dbReference type="InterPro" id="IPR028592">
    <property type="entry name" value="QTRTD1"/>
</dbReference>
<dbReference type="GO" id="GO:0006400">
    <property type="term" value="P:tRNA modification"/>
    <property type="evidence" value="ECO:0007669"/>
    <property type="project" value="InterPro"/>
</dbReference>
<sequence>MSDSAQQASSEMPASTKVFTVLSAATEGCAARIGKLALPGRKAMDTPNYTAISSRGAVPHLTPDTMERHTRASAAYVALEDFIEKKNPPIYKTPDSAKRRLHSFTALPSDLLTILAARRCPAVVTPAGNTSKILSIFTSTGFDKISVPQYADAIRSLQPDIAIAMADLLHTSQTPPSKKLIRMTERTEEWGEVLMENLQAKPMAAGKESFLFAPVLAVEHPYQWSYLKSLSTDSIDSISGLAIYGLNMVPELTNYPALTSLPKLSMDVPATPQEILKQVSLGIDICLLPFINVVSDAGVAMTFTFPPTEASSPQPLGTNIWSPEHVVGMGPLSEHCTCYACTKHHRSYMHHLLNAKEMLGWNLLQVHNHAVMDAFFKGIRDTLAHGPAAFEEAKEKFLASYEKSFPEGTGERPRARGYHFKSEGGDEKINKTTWRELQDTSEPKGGEAIAGTA</sequence>
<feature type="binding site" evidence="5">
    <location>
        <position position="367"/>
    </location>
    <ligand>
        <name>Zn(2+)</name>
        <dbReference type="ChEBI" id="CHEBI:29105"/>
    </ligand>
</feature>
<dbReference type="InterPro" id="IPR036511">
    <property type="entry name" value="TGT-like_sf"/>
</dbReference>
<keyword evidence="2 5" id="KW-0819">tRNA processing</keyword>
<evidence type="ECO:0000259" key="7">
    <source>
        <dbReference type="Pfam" id="PF01702"/>
    </source>
</evidence>
<evidence type="ECO:0000256" key="4">
    <source>
        <dbReference type="ARBA" id="ARBA00022833"/>
    </source>
</evidence>
<dbReference type="HOGENOM" id="CLU_037350_1_0_1"/>
<comment type="cofactor">
    <cofactor evidence="5">
        <name>Zn(2+)</name>
        <dbReference type="ChEBI" id="CHEBI:29105"/>
    </cofactor>
    <text evidence="5">Binds 1 zinc ion per subunit.</text>
</comment>
<evidence type="ECO:0000256" key="5">
    <source>
        <dbReference type="HAMAP-Rule" id="MF_03043"/>
    </source>
</evidence>
<evidence type="ECO:0000313" key="9">
    <source>
        <dbReference type="Proteomes" id="UP000039046"/>
    </source>
</evidence>
<dbReference type="Proteomes" id="UP000039046">
    <property type="component" value="Unassembled WGS sequence"/>
</dbReference>
<comment type="subunit">
    <text evidence="5">Heterodimer of a catalytic subunit and an accessory subunit.</text>
</comment>
<dbReference type="InterPro" id="IPR002616">
    <property type="entry name" value="tRNA_ribo_trans-like"/>
</dbReference>
<feature type="binding site" evidence="5">
    <location>
        <position position="341"/>
    </location>
    <ligand>
        <name>Zn(2+)</name>
        <dbReference type="ChEBI" id="CHEBI:29105"/>
    </ligand>
</feature>
<feature type="region of interest" description="Disordered" evidence="6">
    <location>
        <begin position="404"/>
        <end position="453"/>
    </location>
</feature>
<keyword evidence="3 5" id="KW-0479">Metal-binding</keyword>
<evidence type="ECO:0000256" key="3">
    <source>
        <dbReference type="ARBA" id="ARBA00022723"/>
    </source>
</evidence>
<comment type="subcellular location">
    <subcellularLocation>
        <location evidence="5">Cytoplasm</location>
    </subcellularLocation>
</comment>
<dbReference type="GO" id="GO:0046872">
    <property type="term" value="F:metal ion binding"/>
    <property type="evidence" value="ECO:0007669"/>
    <property type="project" value="UniProtKB-KW"/>
</dbReference>
<keyword evidence="4 5" id="KW-0862">Zinc</keyword>
<evidence type="ECO:0000256" key="6">
    <source>
        <dbReference type="SAM" id="MobiDB-lite"/>
    </source>
</evidence>
<dbReference type="SUPFAM" id="SSF51713">
    <property type="entry name" value="tRNA-guanine transglycosylase"/>
    <property type="match status" value="1"/>
</dbReference>
<evidence type="ECO:0000256" key="1">
    <source>
        <dbReference type="ARBA" id="ARBA00022490"/>
    </source>
</evidence>
<protein>
    <recommendedName>
        <fullName evidence="5">Queuine tRNA-ribosyltransferase accessory subunit 2</fullName>
    </recommendedName>
    <alternativeName>
        <fullName evidence="5">Queuine tRNA-ribosyltransferase domain-containing protein 1</fullName>
    </alternativeName>
</protein>
<feature type="binding site" evidence="5">
    <location>
        <position position="336"/>
    </location>
    <ligand>
        <name>Zn(2+)</name>
        <dbReference type="ChEBI" id="CHEBI:29105"/>
    </ligand>
</feature>
<dbReference type="GO" id="GO:0008479">
    <property type="term" value="F:tRNA-guanosine(34) queuine transglycosylase activity"/>
    <property type="evidence" value="ECO:0007669"/>
    <property type="project" value="UniProtKB-UniRule"/>
</dbReference>
<dbReference type="PANTHER" id="PTHR46064:SF1">
    <property type="entry name" value="QUEUINE TRNA-RIBOSYLTRANSFERASE ACCESSORY SUBUNIT 2"/>
    <property type="match status" value="1"/>
</dbReference>
<feature type="binding site" evidence="5">
    <location>
        <position position="338"/>
    </location>
    <ligand>
        <name>Zn(2+)</name>
        <dbReference type="ChEBI" id="CHEBI:29105"/>
    </ligand>
</feature>
<dbReference type="PANTHER" id="PTHR46064">
    <property type="entry name" value="QUEUINE TRNA-RIBOSYLTRANSFERASE ACCESSORY SUBUNIT 2"/>
    <property type="match status" value="1"/>
</dbReference>
<keyword evidence="1 5" id="KW-0963">Cytoplasm</keyword>
<evidence type="ECO:0000313" key="8">
    <source>
        <dbReference type="EMBL" id="CEJ81258.1"/>
    </source>
</evidence>
<dbReference type="Gene3D" id="3.20.20.105">
    <property type="entry name" value="Queuine tRNA-ribosyltransferase-like"/>
    <property type="match status" value="1"/>
</dbReference>
<dbReference type="AlphaFoldDB" id="A0A0A1SLT9"/>
<dbReference type="EMBL" id="CDHN01000001">
    <property type="protein sequence ID" value="CEJ81258.1"/>
    <property type="molecule type" value="Genomic_DNA"/>
</dbReference>
<dbReference type="GO" id="GO:0005737">
    <property type="term" value="C:cytoplasm"/>
    <property type="evidence" value="ECO:0007669"/>
    <property type="project" value="UniProtKB-SubCell"/>
</dbReference>
<dbReference type="STRING" id="1531966.A0A0A1SLT9"/>